<gene>
    <name evidence="2" type="ORF">Z519_12106</name>
</gene>
<dbReference type="RefSeq" id="XP_016613873.1">
    <property type="nucleotide sequence ID" value="XM_016769814.1"/>
</dbReference>
<feature type="compositionally biased region" description="Polar residues" evidence="1">
    <location>
        <begin position="15"/>
        <end position="29"/>
    </location>
</feature>
<dbReference type="EMBL" id="KN847005">
    <property type="protein sequence ID" value="KIW87204.1"/>
    <property type="molecule type" value="Genomic_DNA"/>
</dbReference>
<dbReference type="VEuPathDB" id="FungiDB:Z519_12106"/>
<name>A0A0D2HS53_CLAB1</name>
<dbReference type="AlphaFoldDB" id="A0A0D2HS53"/>
<reference evidence="2" key="1">
    <citation type="submission" date="2015-01" db="EMBL/GenBank/DDBJ databases">
        <title>The Genome Sequence of Cladophialophora bantiana CBS 173.52.</title>
        <authorList>
            <consortium name="The Broad Institute Genomics Platform"/>
            <person name="Cuomo C."/>
            <person name="de Hoog S."/>
            <person name="Gorbushina A."/>
            <person name="Stielow B."/>
            <person name="Teixiera M."/>
            <person name="Abouelleil A."/>
            <person name="Chapman S.B."/>
            <person name="Priest M."/>
            <person name="Young S.K."/>
            <person name="Wortman J."/>
            <person name="Nusbaum C."/>
            <person name="Birren B."/>
        </authorList>
    </citation>
    <scope>NUCLEOTIDE SEQUENCE [LARGE SCALE GENOMIC DNA]</scope>
    <source>
        <strain evidence="2">CBS 173.52</strain>
    </source>
</reference>
<evidence type="ECO:0000313" key="2">
    <source>
        <dbReference type="EMBL" id="KIW87204.1"/>
    </source>
</evidence>
<dbReference type="OrthoDB" id="10556150at2759"/>
<dbReference type="HOGENOM" id="CLU_2527263_0_0_1"/>
<proteinExistence type="predicted"/>
<sequence>MAMTTKAFDGKKGLSNKSGPVTDESQLLNDTVVHQDNGTFSKLRRRAARRNWASIARPMTASVVLRIPTDPNWVRVLSNNSSIA</sequence>
<protein>
    <submittedName>
        <fullName evidence="2">Uncharacterized protein</fullName>
    </submittedName>
</protein>
<accession>A0A0D2HS53</accession>
<dbReference type="GeneID" id="27705034"/>
<evidence type="ECO:0000256" key="1">
    <source>
        <dbReference type="SAM" id="MobiDB-lite"/>
    </source>
</evidence>
<feature type="region of interest" description="Disordered" evidence="1">
    <location>
        <begin position="1"/>
        <end position="29"/>
    </location>
</feature>
<organism evidence="2">
    <name type="scientific">Cladophialophora bantiana (strain ATCC 10958 / CBS 173.52 / CDC B-1940 / NIH 8579)</name>
    <name type="common">Xylohypha bantiana</name>
    <dbReference type="NCBI Taxonomy" id="1442370"/>
    <lineage>
        <taxon>Eukaryota</taxon>
        <taxon>Fungi</taxon>
        <taxon>Dikarya</taxon>
        <taxon>Ascomycota</taxon>
        <taxon>Pezizomycotina</taxon>
        <taxon>Eurotiomycetes</taxon>
        <taxon>Chaetothyriomycetidae</taxon>
        <taxon>Chaetothyriales</taxon>
        <taxon>Herpotrichiellaceae</taxon>
        <taxon>Cladophialophora</taxon>
    </lineage>
</organism>